<keyword evidence="2" id="KW-1185">Reference proteome</keyword>
<dbReference type="Proteomes" id="UP001621706">
    <property type="component" value="Unassembled WGS sequence"/>
</dbReference>
<evidence type="ECO:0000313" key="2">
    <source>
        <dbReference type="Proteomes" id="UP001621706"/>
    </source>
</evidence>
<evidence type="ECO:0000313" key="1">
    <source>
        <dbReference type="EMBL" id="MFK7000252.1"/>
    </source>
</evidence>
<gene>
    <name evidence="1" type="ORF">V3I07_05010</name>
</gene>
<name>A0ABW8P6R7_9FLAO</name>
<accession>A0ABW8P6R7</accession>
<comment type="caution">
    <text evidence="1">The sequence shown here is derived from an EMBL/GenBank/DDBJ whole genome shotgun (WGS) entry which is preliminary data.</text>
</comment>
<dbReference type="EMBL" id="JAZGZP010000006">
    <property type="protein sequence ID" value="MFK7000252.1"/>
    <property type="molecule type" value="Genomic_DNA"/>
</dbReference>
<sequence>MSKIKRLRIFAGPNGSGKSSLFEKFSERYSTGTFINSDQIEKELNEKGYIDLSKYLIITNQEHLEQFLSTKNALSLLNKSKLENKPINFYIVDNIIIDRPKNTHSYESALITSFIREKLMESNQNFCFETVMSHQSKIEEVIEAKKEVTKFIFTSFV</sequence>
<organism evidence="1 2">
    <name type="scientific">Flavobacterium oreochromis</name>
    <dbReference type="NCBI Taxonomy" id="2906078"/>
    <lineage>
        <taxon>Bacteria</taxon>
        <taxon>Pseudomonadati</taxon>
        <taxon>Bacteroidota</taxon>
        <taxon>Flavobacteriia</taxon>
        <taxon>Flavobacteriales</taxon>
        <taxon>Flavobacteriaceae</taxon>
        <taxon>Flavobacterium</taxon>
    </lineage>
</organism>
<dbReference type="RefSeq" id="WP_235820621.1">
    <property type="nucleotide sequence ID" value="NZ_JAZGZP010000006.1"/>
</dbReference>
<evidence type="ECO:0008006" key="3">
    <source>
        <dbReference type="Google" id="ProtNLM"/>
    </source>
</evidence>
<dbReference type="Gene3D" id="3.40.50.300">
    <property type="entry name" value="P-loop containing nucleotide triphosphate hydrolases"/>
    <property type="match status" value="1"/>
</dbReference>
<protein>
    <recommendedName>
        <fullName evidence="3">UDP-N-acetylglucosamine kinase</fullName>
    </recommendedName>
</protein>
<dbReference type="PANTHER" id="PTHR39206:SF1">
    <property type="entry name" value="SLL8004 PROTEIN"/>
    <property type="match status" value="1"/>
</dbReference>
<dbReference type="InterPro" id="IPR027417">
    <property type="entry name" value="P-loop_NTPase"/>
</dbReference>
<dbReference type="SUPFAM" id="SSF52540">
    <property type="entry name" value="P-loop containing nucleoside triphosphate hydrolases"/>
    <property type="match status" value="1"/>
</dbReference>
<reference evidence="1 2" key="1">
    <citation type="submission" date="2024-02" db="EMBL/GenBank/DDBJ databases">
        <title>Comparative Genomic Analysis of Flavobacterium Species Causing Columnaris Disease of Freshwater Fish in Thailand: Insights into Virulence and Resistance Mechanisms.</title>
        <authorList>
            <person name="Nguyen D."/>
            <person name="Chokmangmeepisarn P."/>
            <person name="Khianchaikhan K."/>
            <person name="Morishita M."/>
            <person name="Bunnoy A."/>
            <person name="Rodkhum C."/>
        </authorList>
    </citation>
    <scope>NUCLEOTIDE SEQUENCE [LARGE SCALE GENOMIC DNA]</scope>
    <source>
        <strain evidence="1 2">CNRT2201</strain>
    </source>
</reference>
<proteinExistence type="predicted"/>
<dbReference type="PANTHER" id="PTHR39206">
    <property type="entry name" value="SLL8004 PROTEIN"/>
    <property type="match status" value="1"/>
</dbReference>